<keyword evidence="1" id="KW-1133">Transmembrane helix</keyword>
<evidence type="ECO:0000256" key="1">
    <source>
        <dbReference type="SAM" id="Phobius"/>
    </source>
</evidence>
<comment type="caution">
    <text evidence="2">The sequence shown here is derived from an EMBL/GenBank/DDBJ whole genome shotgun (WGS) entry which is preliminary data.</text>
</comment>
<proteinExistence type="predicted"/>
<name>A0ABW4XMN4_9GAMM</name>
<dbReference type="EMBL" id="JBHUHT010000013">
    <property type="protein sequence ID" value="MFD2096841.1"/>
    <property type="molecule type" value="Genomic_DNA"/>
</dbReference>
<keyword evidence="3" id="KW-1185">Reference proteome</keyword>
<keyword evidence="1" id="KW-0812">Transmembrane</keyword>
<reference evidence="3" key="1">
    <citation type="journal article" date="2019" name="Int. J. Syst. Evol. Microbiol.">
        <title>The Global Catalogue of Microorganisms (GCM) 10K type strain sequencing project: providing services to taxonomists for standard genome sequencing and annotation.</title>
        <authorList>
            <consortium name="The Broad Institute Genomics Platform"/>
            <consortium name="The Broad Institute Genome Sequencing Center for Infectious Disease"/>
            <person name="Wu L."/>
            <person name="Ma J."/>
        </authorList>
    </citation>
    <scope>NUCLEOTIDE SEQUENCE [LARGE SCALE GENOMIC DNA]</scope>
    <source>
        <strain evidence="3">CGMCC 1.10992</strain>
    </source>
</reference>
<keyword evidence="1" id="KW-0472">Membrane</keyword>
<evidence type="ECO:0000313" key="2">
    <source>
        <dbReference type="EMBL" id="MFD2096841.1"/>
    </source>
</evidence>
<protein>
    <submittedName>
        <fullName evidence="2">Uncharacterized protein</fullName>
    </submittedName>
</protein>
<accession>A0ABW4XMN4</accession>
<dbReference type="Proteomes" id="UP001597380">
    <property type="component" value="Unassembled WGS sequence"/>
</dbReference>
<feature type="transmembrane region" description="Helical" evidence="1">
    <location>
        <begin position="47"/>
        <end position="66"/>
    </location>
</feature>
<gene>
    <name evidence="2" type="ORF">ACFSJ3_12660</name>
</gene>
<evidence type="ECO:0000313" key="3">
    <source>
        <dbReference type="Proteomes" id="UP001597380"/>
    </source>
</evidence>
<sequence length="67" mass="7786">MLDVIGELASSVHWVYRGWLWLCSAQYRTVVREEYARMSIFGSVFDLLFSTLFFIAELAALIYVFAL</sequence>
<organism evidence="2 3">
    <name type="scientific">Corallincola platygyrae</name>
    <dbReference type="NCBI Taxonomy" id="1193278"/>
    <lineage>
        <taxon>Bacteria</taxon>
        <taxon>Pseudomonadati</taxon>
        <taxon>Pseudomonadota</taxon>
        <taxon>Gammaproteobacteria</taxon>
        <taxon>Alteromonadales</taxon>
        <taxon>Psychromonadaceae</taxon>
        <taxon>Corallincola</taxon>
    </lineage>
</organism>
<dbReference type="RefSeq" id="WP_345339544.1">
    <property type="nucleotide sequence ID" value="NZ_BAABLI010000009.1"/>
</dbReference>